<evidence type="ECO:0000313" key="11">
    <source>
        <dbReference type="Proteomes" id="UP000702544"/>
    </source>
</evidence>
<keyword evidence="2" id="KW-1003">Cell membrane</keyword>
<evidence type="ECO:0000256" key="5">
    <source>
        <dbReference type="ARBA" id="ARBA00023136"/>
    </source>
</evidence>
<dbReference type="InterPro" id="IPR003838">
    <property type="entry name" value="ABC3_permease_C"/>
</dbReference>
<feature type="transmembrane region" description="Helical" evidence="7">
    <location>
        <begin position="455"/>
        <end position="482"/>
    </location>
</feature>
<evidence type="ECO:0000259" key="9">
    <source>
        <dbReference type="Pfam" id="PF12704"/>
    </source>
</evidence>
<dbReference type="GO" id="GO:0005886">
    <property type="term" value="C:plasma membrane"/>
    <property type="evidence" value="ECO:0007669"/>
    <property type="project" value="UniProtKB-SubCell"/>
</dbReference>
<evidence type="ECO:0000313" key="10">
    <source>
        <dbReference type="EMBL" id="NIR73574.1"/>
    </source>
</evidence>
<dbReference type="AlphaFoldDB" id="A0AAE5CBZ0"/>
<dbReference type="PANTHER" id="PTHR30572:SF4">
    <property type="entry name" value="ABC TRANSPORTER PERMEASE YTRF"/>
    <property type="match status" value="1"/>
</dbReference>
<dbReference type="InterPro" id="IPR025857">
    <property type="entry name" value="MacB_PCD"/>
</dbReference>
<feature type="domain" description="MacB-like periplasmic core" evidence="9">
    <location>
        <begin position="108"/>
        <end position="320"/>
    </location>
</feature>
<evidence type="ECO:0000256" key="4">
    <source>
        <dbReference type="ARBA" id="ARBA00022989"/>
    </source>
</evidence>
<feature type="domain" description="ABC3 transporter permease C-terminal" evidence="8">
    <location>
        <begin position="773"/>
        <end position="885"/>
    </location>
</feature>
<evidence type="ECO:0000259" key="8">
    <source>
        <dbReference type="Pfam" id="PF02687"/>
    </source>
</evidence>
<feature type="domain" description="ABC3 transporter permease C-terminal" evidence="8">
    <location>
        <begin position="361"/>
        <end position="479"/>
    </location>
</feature>
<dbReference type="EMBL" id="JAACAK010000002">
    <property type="protein sequence ID" value="NIR73574.1"/>
    <property type="molecule type" value="Genomic_DNA"/>
</dbReference>
<dbReference type="Pfam" id="PF02687">
    <property type="entry name" value="FtsX"/>
    <property type="match status" value="2"/>
</dbReference>
<accession>A0AAE5CBZ0</accession>
<dbReference type="NCBIfam" id="NF038403">
    <property type="entry name" value="perm_prefix_1"/>
    <property type="match status" value="1"/>
</dbReference>
<protein>
    <submittedName>
        <fullName evidence="10">ABC transporter permease</fullName>
    </submittedName>
</protein>
<dbReference type="NCBIfam" id="TIGR03434">
    <property type="entry name" value="ADOP"/>
    <property type="match status" value="1"/>
</dbReference>
<evidence type="ECO:0000256" key="1">
    <source>
        <dbReference type="ARBA" id="ARBA00004651"/>
    </source>
</evidence>
<keyword evidence="5 7" id="KW-0472">Membrane</keyword>
<proteinExistence type="inferred from homology"/>
<comment type="similarity">
    <text evidence="6">Belongs to the ABC-4 integral membrane protein family.</text>
</comment>
<feature type="transmembrane region" description="Helical" evidence="7">
    <location>
        <begin position="765"/>
        <end position="789"/>
    </location>
</feature>
<keyword evidence="4 7" id="KW-1133">Transmembrane helix</keyword>
<comment type="caution">
    <text evidence="10">The sequence shown here is derived from an EMBL/GenBank/DDBJ whole genome shotgun (WGS) entry which is preliminary data.</text>
</comment>
<feature type="domain" description="MacB-like periplasmic core" evidence="9">
    <location>
        <begin position="511"/>
        <end position="733"/>
    </location>
</feature>
<dbReference type="GO" id="GO:0022857">
    <property type="term" value="F:transmembrane transporter activity"/>
    <property type="evidence" value="ECO:0007669"/>
    <property type="project" value="TreeGrafter"/>
</dbReference>
<evidence type="ECO:0000256" key="3">
    <source>
        <dbReference type="ARBA" id="ARBA00022692"/>
    </source>
</evidence>
<dbReference type="InterPro" id="IPR017800">
    <property type="entry name" value="ADOP"/>
</dbReference>
<feature type="transmembrane region" description="Helical" evidence="7">
    <location>
        <begin position="503"/>
        <end position="522"/>
    </location>
</feature>
<dbReference type="Pfam" id="PF12704">
    <property type="entry name" value="MacB_PCD"/>
    <property type="match status" value="2"/>
</dbReference>
<dbReference type="Proteomes" id="UP000702544">
    <property type="component" value="Unassembled WGS sequence"/>
</dbReference>
<evidence type="ECO:0000256" key="7">
    <source>
        <dbReference type="SAM" id="Phobius"/>
    </source>
</evidence>
<gene>
    <name evidence="10" type="ORF">GWO12_00435</name>
</gene>
<sequence>MGRLPEGVRRAFRMRRRLRSQVADEVDAELRFHLESRIEELVGEGLERREAERRALAEFGDVERARRALVHESARTERRARLVDWLTDLVQDVRFGWRKLWSRPGFAAVAILTLALGIGANTAIFSVVNAVLLRPLPYAEADRLVQVWETAPDGDDHNVVSSGNYLDWRERANSFEALGAYGWTFGVGLMGDDGEPVQTVGTTMTPSVFRMLGVAPLLGRTFTPEEGERGQVVILSHGLWERHFGADPGVIDRRLSLDDTPYTVVGVMSPEFDFPRPNIDFWLPRQFDESDREVRRSHQWRVIGRLAEGVSIERAQAEMDGIAAQLAEEHPQFMQGWGVNVLPFRSDLVGNVRPLLVLLFSVVVVVLLIACVNLANLLLARAMAREREVAVRGALGAGRGRLIRQFLAESLLVATLGGGLGVVIIAVGLDSLVALAPADIPLLNDTRIDPAVLGFAAGATLLAVLFFGLIPALRITATNLGASLRSSHERAGDVRHARLRSGLLVAEVALTTVLLVGAGLLLRSFVRLQNTDLGFNSENVLTVMLDVPRSRYGETAEQVEFYRRLIERAEALPGVISAAGTAEPPVIGYNNTFSFAIEGRPSGDPDGREDPVPLRAVTPGFFRTMGIPLVRGRAIDERDRPGSPPVIVINASLARRHWSDQDPIGRRVSFQGPEGPTWWEIVGVVGDTRHFGADRPPVSALYIAQAQKPWDWMSWLTVVARTEDDPLALAPAFRAALWEIDDRIPVERLTTMEEVYAESNAQRRFAATLAGGFAALALVLGVIGIYGVLSYTVARRTREIGVRIALGAQRSAVAGSVVRQGLVLAVAGLTIGLAIAFLLSRFLESLVYGITTTDTATFVGVPTLLVTVAVLAAYLPARRATRIDPMQALRTE</sequence>
<feature type="transmembrane region" description="Helical" evidence="7">
    <location>
        <begin position="822"/>
        <end position="843"/>
    </location>
</feature>
<name>A0AAE5CBZ0_9BACT</name>
<feature type="transmembrane region" description="Helical" evidence="7">
    <location>
        <begin position="355"/>
        <end position="379"/>
    </location>
</feature>
<reference evidence="10 11" key="1">
    <citation type="submission" date="2020-01" db="EMBL/GenBank/DDBJ databases">
        <title>Genomes assembled from Gulf of Kutch pelagic sediment metagenomes.</title>
        <authorList>
            <person name="Chandrashekar M."/>
            <person name="Mahajan M.S."/>
            <person name="Dave K.J."/>
            <person name="Vatsa P."/>
            <person name="Nathani N.M."/>
        </authorList>
    </citation>
    <scope>NUCLEOTIDE SEQUENCE [LARGE SCALE GENOMIC DNA]</scope>
    <source>
        <strain evidence="10">KS3-K002</strain>
    </source>
</reference>
<feature type="transmembrane region" description="Helical" evidence="7">
    <location>
        <begin position="106"/>
        <end position="128"/>
    </location>
</feature>
<comment type="subcellular location">
    <subcellularLocation>
        <location evidence="1">Cell membrane</location>
        <topology evidence="1">Multi-pass membrane protein</topology>
    </subcellularLocation>
</comment>
<evidence type="ECO:0000256" key="2">
    <source>
        <dbReference type="ARBA" id="ARBA00022475"/>
    </source>
</evidence>
<dbReference type="PANTHER" id="PTHR30572">
    <property type="entry name" value="MEMBRANE COMPONENT OF TRANSPORTER-RELATED"/>
    <property type="match status" value="1"/>
</dbReference>
<keyword evidence="3 7" id="KW-0812">Transmembrane</keyword>
<feature type="transmembrane region" description="Helical" evidence="7">
    <location>
        <begin position="855"/>
        <end position="877"/>
    </location>
</feature>
<dbReference type="InterPro" id="IPR047928">
    <property type="entry name" value="Perm_prefix_1"/>
</dbReference>
<dbReference type="InterPro" id="IPR050250">
    <property type="entry name" value="Macrolide_Exporter_MacB"/>
</dbReference>
<feature type="transmembrane region" description="Helical" evidence="7">
    <location>
        <begin position="411"/>
        <end position="435"/>
    </location>
</feature>
<evidence type="ECO:0000256" key="6">
    <source>
        <dbReference type="ARBA" id="ARBA00038076"/>
    </source>
</evidence>
<organism evidence="10 11">
    <name type="scientific">Candidatus Kutchimonas denitrificans</name>
    <dbReference type="NCBI Taxonomy" id="3056748"/>
    <lineage>
        <taxon>Bacteria</taxon>
        <taxon>Pseudomonadati</taxon>
        <taxon>Gemmatimonadota</taxon>
        <taxon>Gemmatimonadia</taxon>
        <taxon>Candidatus Palauibacterales</taxon>
        <taxon>Candidatus Palauibacteraceae</taxon>
        <taxon>Candidatus Kutchimonas</taxon>
    </lineage>
</organism>